<gene>
    <name evidence="2" type="ORF">HannXRQ_Chr16g0528961</name>
</gene>
<accession>A0A251S2Z4</accession>
<dbReference type="AlphaFoldDB" id="A0A251S2Z4"/>
<feature type="transmembrane region" description="Helical" evidence="1">
    <location>
        <begin position="42"/>
        <end position="62"/>
    </location>
</feature>
<protein>
    <submittedName>
        <fullName evidence="2">Uncharacterized protein</fullName>
    </submittedName>
</protein>
<dbReference type="EMBL" id="CM007905">
    <property type="protein sequence ID" value="OTF93077.1"/>
    <property type="molecule type" value="Genomic_DNA"/>
</dbReference>
<evidence type="ECO:0000256" key="1">
    <source>
        <dbReference type="SAM" id="Phobius"/>
    </source>
</evidence>
<organism evidence="2 3">
    <name type="scientific">Helianthus annuus</name>
    <name type="common">Common sunflower</name>
    <dbReference type="NCBI Taxonomy" id="4232"/>
    <lineage>
        <taxon>Eukaryota</taxon>
        <taxon>Viridiplantae</taxon>
        <taxon>Streptophyta</taxon>
        <taxon>Embryophyta</taxon>
        <taxon>Tracheophyta</taxon>
        <taxon>Spermatophyta</taxon>
        <taxon>Magnoliopsida</taxon>
        <taxon>eudicotyledons</taxon>
        <taxon>Gunneridae</taxon>
        <taxon>Pentapetalae</taxon>
        <taxon>asterids</taxon>
        <taxon>campanulids</taxon>
        <taxon>Asterales</taxon>
        <taxon>Asteraceae</taxon>
        <taxon>Asteroideae</taxon>
        <taxon>Heliantheae alliance</taxon>
        <taxon>Heliantheae</taxon>
        <taxon>Helianthus</taxon>
    </lineage>
</organism>
<keyword evidence="1" id="KW-1133">Transmembrane helix</keyword>
<reference evidence="3" key="1">
    <citation type="journal article" date="2017" name="Nature">
        <title>The sunflower genome provides insights into oil metabolism, flowering and Asterid evolution.</title>
        <authorList>
            <person name="Badouin H."/>
            <person name="Gouzy J."/>
            <person name="Grassa C.J."/>
            <person name="Murat F."/>
            <person name="Staton S.E."/>
            <person name="Cottret L."/>
            <person name="Lelandais-Briere C."/>
            <person name="Owens G.L."/>
            <person name="Carrere S."/>
            <person name="Mayjonade B."/>
            <person name="Legrand L."/>
            <person name="Gill N."/>
            <person name="Kane N.C."/>
            <person name="Bowers J.E."/>
            <person name="Hubner S."/>
            <person name="Bellec A."/>
            <person name="Berard A."/>
            <person name="Berges H."/>
            <person name="Blanchet N."/>
            <person name="Boniface M.C."/>
            <person name="Brunel D."/>
            <person name="Catrice O."/>
            <person name="Chaidir N."/>
            <person name="Claudel C."/>
            <person name="Donnadieu C."/>
            <person name="Faraut T."/>
            <person name="Fievet G."/>
            <person name="Helmstetter N."/>
            <person name="King M."/>
            <person name="Knapp S.J."/>
            <person name="Lai Z."/>
            <person name="Le Paslier M.C."/>
            <person name="Lippi Y."/>
            <person name="Lorenzon L."/>
            <person name="Mandel J.R."/>
            <person name="Marage G."/>
            <person name="Marchand G."/>
            <person name="Marquand E."/>
            <person name="Bret-Mestries E."/>
            <person name="Morien E."/>
            <person name="Nambeesan S."/>
            <person name="Nguyen T."/>
            <person name="Pegot-Espagnet P."/>
            <person name="Pouilly N."/>
            <person name="Raftis F."/>
            <person name="Sallet E."/>
            <person name="Schiex T."/>
            <person name="Thomas J."/>
            <person name="Vandecasteele C."/>
            <person name="Vares D."/>
            <person name="Vear F."/>
            <person name="Vautrin S."/>
            <person name="Crespi M."/>
            <person name="Mangin B."/>
            <person name="Burke J.M."/>
            <person name="Salse J."/>
            <person name="Munos S."/>
            <person name="Vincourt P."/>
            <person name="Rieseberg L.H."/>
            <person name="Langlade N.B."/>
        </authorList>
    </citation>
    <scope>NUCLEOTIDE SEQUENCE [LARGE SCALE GENOMIC DNA]</scope>
    <source>
        <strain evidence="3">cv. SF193</strain>
    </source>
</reference>
<sequence>MAVNLVAGLELWQSGMAKVRDRTEDFKDAINSGALSLDLTSYFRLTIVSLVYYNVVCGHLYLFSSKDDEIKLCYTSTKRAALMASFIIHKPREGSHFTKAALKTIYIYLLPCLFSRPGNS</sequence>
<proteinExistence type="predicted"/>
<dbReference type="STRING" id="4232.A0A251S2Z4"/>
<keyword evidence="3" id="KW-1185">Reference proteome</keyword>
<dbReference type="Proteomes" id="UP000215914">
    <property type="component" value="Chromosome 16"/>
</dbReference>
<keyword evidence="1" id="KW-0472">Membrane</keyword>
<evidence type="ECO:0000313" key="3">
    <source>
        <dbReference type="Proteomes" id="UP000215914"/>
    </source>
</evidence>
<keyword evidence="1" id="KW-0812">Transmembrane</keyword>
<name>A0A251S2Z4_HELAN</name>
<dbReference type="InParanoid" id="A0A251S2Z4"/>
<evidence type="ECO:0000313" key="2">
    <source>
        <dbReference type="EMBL" id="OTF93077.1"/>
    </source>
</evidence>